<proteinExistence type="predicted"/>
<dbReference type="STRING" id="634771.SAMN04488128_101998"/>
<organism evidence="2 3">
    <name type="scientific">Chitinophaga eiseniae</name>
    <dbReference type="NCBI Taxonomy" id="634771"/>
    <lineage>
        <taxon>Bacteria</taxon>
        <taxon>Pseudomonadati</taxon>
        <taxon>Bacteroidota</taxon>
        <taxon>Chitinophagia</taxon>
        <taxon>Chitinophagales</taxon>
        <taxon>Chitinophagaceae</taxon>
        <taxon>Chitinophaga</taxon>
    </lineage>
</organism>
<dbReference type="EMBL" id="FUWZ01000001">
    <property type="protein sequence ID" value="SJZ63486.1"/>
    <property type="molecule type" value="Genomic_DNA"/>
</dbReference>
<dbReference type="Proteomes" id="UP000190367">
    <property type="component" value="Unassembled WGS sequence"/>
</dbReference>
<dbReference type="PANTHER" id="PTHR33990">
    <property type="entry name" value="PROTEIN YJDN-RELATED"/>
    <property type="match status" value="1"/>
</dbReference>
<dbReference type="Pfam" id="PF06983">
    <property type="entry name" value="3-dmu-9_3-mt"/>
    <property type="match status" value="1"/>
</dbReference>
<dbReference type="InterPro" id="IPR029068">
    <property type="entry name" value="Glyas_Bleomycin-R_OHBP_Dase"/>
</dbReference>
<dbReference type="InterPro" id="IPR028973">
    <property type="entry name" value="PhnB-like"/>
</dbReference>
<dbReference type="PANTHER" id="PTHR33990:SF1">
    <property type="entry name" value="PROTEIN YJDN"/>
    <property type="match status" value="1"/>
</dbReference>
<dbReference type="Gene3D" id="3.10.180.10">
    <property type="entry name" value="2,3-Dihydroxybiphenyl 1,2-Dioxygenase, domain 1"/>
    <property type="match status" value="1"/>
</dbReference>
<protein>
    <submittedName>
        <fullName evidence="2">PhnB protein</fullName>
    </submittedName>
</protein>
<evidence type="ECO:0000313" key="2">
    <source>
        <dbReference type="EMBL" id="SJZ63486.1"/>
    </source>
</evidence>
<gene>
    <name evidence="2" type="ORF">SAMN04488128_101998</name>
</gene>
<evidence type="ECO:0000313" key="3">
    <source>
        <dbReference type="Proteomes" id="UP000190367"/>
    </source>
</evidence>
<dbReference type="AlphaFoldDB" id="A0A1T4M9G9"/>
<reference evidence="3" key="1">
    <citation type="submission" date="2017-02" db="EMBL/GenBank/DDBJ databases">
        <authorList>
            <person name="Varghese N."/>
            <person name="Submissions S."/>
        </authorList>
    </citation>
    <scope>NUCLEOTIDE SEQUENCE [LARGE SCALE GENOMIC DNA]</scope>
    <source>
        <strain evidence="3">DSM 22224</strain>
    </source>
</reference>
<accession>A0A1T4M9G9</accession>
<dbReference type="SUPFAM" id="SSF54593">
    <property type="entry name" value="Glyoxalase/Bleomycin resistance protein/Dihydroxybiphenyl dioxygenase"/>
    <property type="match status" value="1"/>
</dbReference>
<sequence>MASALNPYLTFSGNCEEAFNFYKSVFGGEFAMIMRFSDSPPEYTPPEGERNQIMHIALPIGNGSLLMGSDAPSHMGKVIIGTNFSISVSADSKADADKLFNGLAAGGATIMPMADQFWGSYFGMLTDKYGVAWMVSYDAPRS</sequence>
<evidence type="ECO:0000259" key="1">
    <source>
        <dbReference type="Pfam" id="PF06983"/>
    </source>
</evidence>
<keyword evidence="3" id="KW-1185">Reference proteome</keyword>
<name>A0A1T4M9G9_9BACT</name>
<dbReference type="OrthoDB" id="9795306at2"/>
<dbReference type="RefSeq" id="WP_078667625.1">
    <property type="nucleotide sequence ID" value="NZ_FUWZ01000001.1"/>
</dbReference>
<dbReference type="CDD" id="cd06588">
    <property type="entry name" value="PhnB_like"/>
    <property type="match status" value="1"/>
</dbReference>
<feature type="domain" description="PhnB-like" evidence="1">
    <location>
        <begin position="5"/>
        <end position="135"/>
    </location>
</feature>